<keyword evidence="2" id="KW-0472">Membrane</keyword>
<evidence type="ECO:0000313" key="4">
    <source>
        <dbReference type="EnsemblProtists" id="EKX51236"/>
    </source>
</evidence>
<dbReference type="HOGENOM" id="CLU_518236_0_0_1"/>
<protein>
    <submittedName>
        <fullName evidence="3 4">Uncharacterized protein</fullName>
    </submittedName>
</protein>
<accession>L1JRP6</accession>
<evidence type="ECO:0000256" key="2">
    <source>
        <dbReference type="SAM" id="Phobius"/>
    </source>
</evidence>
<feature type="compositionally biased region" description="Basic and acidic residues" evidence="1">
    <location>
        <begin position="64"/>
        <end position="74"/>
    </location>
</feature>
<gene>
    <name evidence="3" type="ORF">GUITHDRAFT_103154</name>
</gene>
<reference evidence="5" key="2">
    <citation type="submission" date="2012-11" db="EMBL/GenBank/DDBJ databases">
        <authorList>
            <person name="Kuo A."/>
            <person name="Curtis B.A."/>
            <person name="Tanifuji G."/>
            <person name="Burki F."/>
            <person name="Gruber A."/>
            <person name="Irimia M."/>
            <person name="Maruyama S."/>
            <person name="Arias M.C."/>
            <person name="Ball S.G."/>
            <person name="Gile G.H."/>
            <person name="Hirakawa Y."/>
            <person name="Hopkins J.F."/>
            <person name="Rensing S.A."/>
            <person name="Schmutz J."/>
            <person name="Symeonidi A."/>
            <person name="Elias M."/>
            <person name="Eveleigh R.J."/>
            <person name="Herman E.K."/>
            <person name="Klute M.J."/>
            <person name="Nakayama T."/>
            <person name="Obornik M."/>
            <person name="Reyes-Prieto A."/>
            <person name="Armbrust E.V."/>
            <person name="Aves S.J."/>
            <person name="Beiko R.G."/>
            <person name="Coutinho P."/>
            <person name="Dacks J.B."/>
            <person name="Durnford D.G."/>
            <person name="Fast N.M."/>
            <person name="Green B.R."/>
            <person name="Grisdale C."/>
            <person name="Hempe F."/>
            <person name="Henrissat B."/>
            <person name="Hoppner M.P."/>
            <person name="Ishida K.-I."/>
            <person name="Kim E."/>
            <person name="Koreny L."/>
            <person name="Kroth P.G."/>
            <person name="Liu Y."/>
            <person name="Malik S.-B."/>
            <person name="Maier U.G."/>
            <person name="McRose D."/>
            <person name="Mock T."/>
            <person name="Neilson J.A."/>
            <person name="Onodera N.T."/>
            <person name="Poole A.M."/>
            <person name="Pritham E.J."/>
            <person name="Richards T.A."/>
            <person name="Rocap G."/>
            <person name="Roy S.W."/>
            <person name="Sarai C."/>
            <person name="Schaack S."/>
            <person name="Shirato S."/>
            <person name="Slamovits C.H."/>
            <person name="Spencer D.F."/>
            <person name="Suzuki S."/>
            <person name="Worden A.Z."/>
            <person name="Zauner S."/>
            <person name="Barry K."/>
            <person name="Bell C."/>
            <person name="Bharti A.K."/>
            <person name="Crow J.A."/>
            <person name="Grimwood J."/>
            <person name="Kramer R."/>
            <person name="Lindquist E."/>
            <person name="Lucas S."/>
            <person name="Salamov A."/>
            <person name="McFadden G.I."/>
            <person name="Lane C.E."/>
            <person name="Keeling P.J."/>
            <person name="Gray M.W."/>
            <person name="Grigoriev I.V."/>
            <person name="Archibald J.M."/>
        </authorList>
    </citation>
    <scope>NUCLEOTIDE SEQUENCE</scope>
    <source>
        <strain evidence="5">CCMP2712</strain>
    </source>
</reference>
<keyword evidence="2" id="KW-1133">Transmembrane helix</keyword>
<feature type="compositionally biased region" description="Polar residues" evidence="1">
    <location>
        <begin position="76"/>
        <end position="95"/>
    </location>
</feature>
<feature type="compositionally biased region" description="Low complexity" evidence="1">
    <location>
        <begin position="209"/>
        <end position="223"/>
    </location>
</feature>
<reference evidence="4" key="3">
    <citation type="submission" date="2016-03" db="UniProtKB">
        <authorList>
            <consortium name="EnsemblProtists"/>
        </authorList>
    </citation>
    <scope>IDENTIFICATION</scope>
</reference>
<dbReference type="RefSeq" id="XP_005838216.1">
    <property type="nucleotide sequence ID" value="XM_005838159.1"/>
</dbReference>
<dbReference type="EMBL" id="JH992976">
    <property type="protein sequence ID" value="EKX51236.1"/>
    <property type="molecule type" value="Genomic_DNA"/>
</dbReference>
<feature type="region of interest" description="Disordered" evidence="1">
    <location>
        <begin position="128"/>
        <end position="300"/>
    </location>
</feature>
<evidence type="ECO:0000256" key="1">
    <source>
        <dbReference type="SAM" id="MobiDB-lite"/>
    </source>
</evidence>
<dbReference type="PaxDb" id="55529-EKX51236"/>
<evidence type="ECO:0000313" key="5">
    <source>
        <dbReference type="Proteomes" id="UP000011087"/>
    </source>
</evidence>
<feature type="compositionally biased region" description="Polar residues" evidence="1">
    <location>
        <begin position="128"/>
        <end position="137"/>
    </location>
</feature>
<keyword evidence="2" id="KW-0812">Transmembrane</keyword>
<sequence>MHLKSFLRDRTNSSLPADGESMKRSSTSETKDQQGSKGSISPNTQELLRMQSFQNEEMAVELPSPRRLELDKVSPSKGQNLPASTAGSCQNLSPNTAELHGLEDINFDHDDFSPTTLNFDSVCAQRNQIGHDQQSTSQRRDSAACKGVTNSKDTVKSKIPTLFPKEQLTSSSTTPNPKESEEKPLSKIKAASSLNKKRFDSASKKIQGKISPKSFSGPKSISPPIKPAKSEPTAPRREIEPLPQISSQKVDSPPKSASSPSPNNADKEGGETVETARSLEREEFEPANEEKTCRSPASVKFEPEDANELLQEVCVVDLEPTANPLTAVVQLQEQAGGVGTGNEEVVVTPSGVKGCTTNDSPCELQSSAEKTPTNSVEVPYEKSVLLESSRKTQEIKERFLKYKREQLEKSQTKTSSRVAGCEPRIGQPEEDMFSSPKQVQGQPSTPHSSVVKRKQGIAPCVLEDSFVDCNNPKHEFSKEDKEIREENDTVERFSKVAIVAIAAVFIGISCAVIHWCFHKEMIQILA</sequence>
<organism evidence="3">
    <name type="scientific">Guillardia theta (strain CCMP2712)</name>
    <name type="common">Cryptophyte</name>
    <dbReference type="NCBI Taxonomy" id="905079"/>
    <lineage>
        <taxon>Eukaryota</taxon>
        <taxon>Cryptophyceae</taxon>
        <taxon>Pyrenomonadales</taxon>
        <taxon>Geminigeraceae</taxon>
        <taxon>Guillardia</taxon>
    </lineage>
</organism>
<dbReference type="AlphaFoldDB" id="L1JRP6"/>
<feature type="compositionally biased region" description="Polar residues" evidence="1">
    <location>
        <begin position="435"/>
        <end position="448"/>
    </location>
</feature>
<dbReference type="GeneID" id="17308030"/>
<feature type="region of interest" description="Disordered" evidence="1">
    <location>
        <begin position="411"/>
        <end position="450"/>
    </location>
</feature>
<dbReference type="KEGG" id="gtt:GUITHDRAFT_103154"/>
<feature type="compositionally biased region" description="Polar residues" evidence="1">
    <location>
        <begin position="167"/>
        <end position="177"/>
    </location>
</feature>
<dbReference type="Proteomes" id="UP000011087">
    <property type="component" value="Unassembled WGS sequence"/>
</dbReference>
<feature type="compositionally biased region" description="Basic and acidic residues" evidence="1">
    <location>
        <begin position="1"/>
        <end position="11"/>
    </location>
</feature>
<feature type="compositionally biased region" description="Polar residues" evidence="1">
    <location>
        <begin position="35"/>
        <end position="55"/>
    </location>
</feature>
<feature type="region of interest" description="Disordered" evidence="1">
    <location>
        <begin position="1"/>
        <end position="95"/>
    </location>
</feature>
<reference evidence="3 5" key="1">
    <citation type="journal article" date="2012" name="Nature">
        <title>Algal genomes reveal evolutionary mosaicism and the fate of nucleomorphs.</title>
        <authorList>
            <consortium name="DOE Joint Genome Institute"/>
            <person name="Curtis B.A."/>
            <person name="Tanifuji G."/>
            <person name="Burki F."/>
            <person name="Gruber A."/>
            <person name="Irimia M."/>
            <person name="Maruyama S."/>
            <person name="Arias M.C."/>
            <person name="Ball S.G."/>
            <person name="Gile G.H."/>
            <person name="Hirakawa Y."/>
            <person name="Hopkins J.F."/>
            <person name="Kuo A."/>
            <person name="Rensing S.A."/>
            <person name="Schmutz J."/>
            <person name="Symeonidi A."/>
            <person name="Elias M."/>
            <person name="Eveleigh R.J."/>
            <person name="Herman E.K."/>
            <person name="Klute M.J."/>
            <person name="Nakayama T."/>
            <person name="Obornik M."/>
            <person name="Reyes-Prieto A."/>
            <person name="Armbrust E.V."/>
            <person name="Aves S.J."/>
            <person name="Beiko R.G."/>
            <person name="Coutinho P."/>
            <person name="Dacks J.B."/>
            <person name="Durnford D.G."/>
            <person name="Fast N.M."/>
            <person name="Green B.R."/>
            <person name="Grisdale C.J."/>
            <person name="Hempel F."/>
            <person name="Henrissat B."/>
            <person name="Hoppner M.P."/>
            <person name="Ishida K."/>
            <person name="Kim E."/>
            <person name="Koreny L."/>
            <person name="Kroth P.G."/>
            <person name="Liu Y."/>
            <person name="Malik S.B."/>
            <person name="Maier U.G."/>
            <person name="McRose D."/>
            <person name="Mock T."/>
            <person name="Neilson J.A."/>
            <person name="Onodera N.T."/>
            <person name="Poole A.M."/>
            <person name="Pritham E.J."/>
            <person name="Richards T.A."/>
            <person name="Rocap G."/>
            <person name="Roy S.W."/>
            <person name="Sarai C."/>
            <person name="Schaack S."/>
            <person name="Shirato S."/>
            <person name="Slamovits C.H."/>
            <person name="Spencer D.F."/>
            <person name="Suzuki S."/>
            <person name="Worden A.Z."/>
            <person name="Zauner S."/>
            <person name="Barry K."/>
            <person name="Bell C."/>
            <person name="Bharti A.K."/>
            <person name="Crow J.A."/>
            <person name="Grimwood J."/>
            <person name="Kramer R."/>
            <person name="Lindquist E."/>
            <person name="Lucas S."/>
            <person name="Salamov A."/>
            <person name="McFadden G.I."/>
            <person name="Lane C.E."/>
            <person name="Keeling P.J."/>
            <person name="Gray M.W."/>
            <person name="Grigoriev I.V."/>
            <person name="Archibald J.M."/>
        </authorList>
    </citation>
    <scope>NUCLEOTIDE SEQUENCE</scope>
    <source>
        <strain evidence="3 5">CCMP2712</strain>
    </source>
</reference>
<feature type="compositionally biased region" description="Low complexity" evidence="1">
    <location>
        <begin position="251"/>
        <end position="264"/>
    </location>
</feature>
<dbReference type="EnsemblProtists" id="EKX51236">
    <property type="protein sequence ID" value="EKX51236"/>
    <property type="gene ID" value="GUITHDRAFT_103154"/>
</dbReference>
<proteinExistence type="predicted"/>
<name>L1JRP6_GUITC</name>
<evidence type="ECO:0000313" key="3">
    <source>
        <dbReference type="EMBL" id="EKX51236.1"/>
    </source>
</evidence>
<keyword evidence="5" id="KW-1185">Reference proteome</keyword>
<feature type="transmembrane region" description="Helical" evidence="2">
    <location>
        <begin position="496"/>
        <end position="517"/>
    </location>
</feature>